<evidence type="ECO:0008006" key="3">
    <source>
        <dbReference type="Google" id="ProtNLM"/>
    </source>
</evidence>
<dbReference type="PROSITE" id="PS51257">
    <property type="entry name" value="PROKAR_LIPOPROTEIN"/>
    <property type="match status" value="1"/>
</dbReference>
<dbReference type="RefSeq" id="WP_079733774.1">
    <property type="nucleotide sequence ID" value="NZ_LT670848.1"/>
</dbReference>
<dbReference type="Proteomes" id="UP000190235">
    <property type="component" value="Chromosome I"/>
</dbReference>
<keyword evidence="2" id="KW-1185">Reference proteome</keyword>
<proteinExistence type="predicted"/>
<dbReference type="OrthoDB" id="1439748at2"/>
<sequence length="149" mass="16999">MKRILLLVPFVLFACSNGDDHLGDSDNPIVGKWRYNGIIEYPEEEETMESEASECSEKSTLYFKVNGNLEAVHYHSPLGDCVLNEMATTNLNWEQLSEGKYRISGENGSNVRDEIAFPDSNTMHMISNTNYNKLDVVIDRKAEVYKRIE</sequence>
<dbReference type="AlphaFoldDB" id="A0A1M7I720"/>
<protein>
    <recommendedName>
        <fullName evidence="3">Lipocalin-like domain-containing protein</fullName>
    </recommendedName>
</protein>
<reference evidence="2" key="1">
    <citation type="submission" date="2016-11" db="EMBL/GenBank/DDBJ databases">
        <authorList>
            <person name="Varghese N."/>
            <person name="Submissions S."/>
        </authorList>
    </citation>
    <scope>NUCLEOTIDE SEQUENCE [LARGE SCALE GENOMIC DNA]</scope>
    <source>
        <strain evidence="2">ACAM 48</strain>
    </source>
</reference>
<evidence type="ECO:0000313" key="1">
    <source>
        <dbReference type="EMBL" id="SHM36485.1"/>
    </source>
</evidence>
<accession>A0A1M7I720</accession>
<name>A0A1M7I720_9FLAO</name>
<dbReference type="EMBL" id="LT670848">
    <property type="protein sequence ID" value="SHM36485.1"/>
    <property type="molecule type" value="Genomic_DNA"/>
</dbReference>
<evidence type="ECO:0000313" key="2">
    <source>
        <dbReference type="Proteomes" id="UP000190235"/>
    </source>
</evidence>
<organism evidence="1 2">
    <name type="scientific">Salegentibacter salegens</name>
    <dbReference type="NCBI Taxonomy" id="143223"/>
    <lineage>
        <taxon>Bacteria</taxon>
        <taxon>Pseudomonadati</taxon>
        <taxon>Bacteroidota</taxon>
        <taxon>Flavobacteriia</taxon>
        <taxon>Flavobacteriales</taxon>
        <taxon>Flavobacteriaceae</taxon>
        <taxon>Salegentibacter</taxon>
    </lineage>
</organism>
<gene>
    <name evidence="1" type="ORF">SAMN05878281_0438</name>
</gene>